<accession>G0SB12</accession>
<feature type="region of interest" description="Disordered" evidence="1">
    <location>
        <begin position="457"/>
        <end position="499"/>
    </location>
</feature>
<evidence type="ECO:0000256" key="1">
    <source>
        <dbReference type="SAM" id="MobiDB-lite"/>
    </source>
</evidence>
<gene>
    <name evidence="2" type="ORF">CTHT_0048510</name>
</gene>
<organism evidence="3">
    <name type="scientific">Chaetomium thermophilum (strain DSM 1495 / CBS 144.50 / IMI 039719)</name>
    <name type="common">Thermochaetoides thermophila</name>
    <dbReference type="NCBI Taxonomy" id="759272"/>
    <lineage>
        <taxon>Eukaryota</taxon>
        <taxon>Fungi</taxon>
        <taxon>Dikarya</taxon>
        <taxon>Ascomycota</taxon>
        <taxon>Pezizomycotina</taxon>
        <taxon>Sordariomycetes</taxon>
        <taxon>Sordariomycetidae</taxon>
        <taxon>Sordariales</taxon>
        <taxon>Chaetomiaceae</taxon>
        <taxon>Thermochaetoides</taxon>
    </lineage>
</organism>
<feature type="compositionally biased region" description="Pro residues" evidence="1">
    <location>
        <begin position="168"/>
        <end position="177"/>
    </location>
</feature>
<name>G0SB12_CHATD</name>
<feature type="compositionally biased region" description="Basic and acidic residues" evidence="1">
    <location>
        <begin position="31"/>
        <end position="49"/>
    </location>
</feature>
<keyword evidence="3" id="KW-1185">Reference proteome</keyword>
<sequence length="499" mass="54492">MGEAATVSWITGQVEQRSRGRRLSENQGGKSEGRKRGERETEKQQELKEQQNNQDSKGEQKEQQPEHSTSLQRPRSNDDNPLPALLPTLLYQGPSPSPFPNTAPSSYAIYQPTEGTPISFLPQPLSPQAQTNIDFQLGRLFRHLAQFTSPTGRFGPVPAVLAAQGSPGPRPSSPGAPPTITDSPPGFQLAIPAPGGGSLMSTGGAAAWSTAFHSMLEGVLRDGEDMAVAIPYATIRRHFRRLGYVLDAVREGRLVVVRGGKEGVVLVKKEEEEEEEEGEKGGYKLRGLGDWSSAVFGDVLLATVFSDPLVKEGGVREGFVRGFNGEGLPPSTSASEQGSTTTQFVDLMQTIDPSLVQSPETAPTRILLYQVYHAVSRIVSEFYRPSRAEGSTSSELEARKKLNEVLAKLTKVSDYPLVSPSQPQVQAQELGSQRQAVRVQYPQHHWGEWYPSIQQQQLTLGEGSAKGDKKDTLLRKHRRMSGEMSPAKKVKSDDEDDGK</sequence>
<feature type="compositionally biased region" description="Basic and acidic residues" evidence="1">
    <location>
        <begin position="465"/>
        <end position="474"/>
    </location>
</feature>
<feature type="region of interest" description="Disordered" evidence="1">
    <location>
        <begin position="1"/>
        <end position="103"/>
    </location>
</feature>
<evidence type="ECO:0000313" key="3">
    <source>
        <dbReference type="Proteomes" id="UP000008066"/>
    </source>
</evidence>
<protein>
    <submittedName>
        <fullName evidence="2">Uncharacterized protein</fullName>
    </submittedName>
</protein>
<feature type="compositionally biased region" description="Basic and acidic residues" evidence="1">
    <location>
        <begin position="56"/>
        <end position="65"/>
    </location>
</feature>
<dbReference type="eggNOG" id="ENOG502S1B6">
    <property type="taxonomic scope" value="Eukaryota"/>
</dbReference>
<dbReference type="Proteomes" id="UP000008066">
    <property type="component" value="Unassembled WGS sequence"/>
</dbReference>
<feature type="region of interest" description="Disordered" evidence="1">
    <location>
        <begin position="155"/>
        <end position="188"/>
    </location>
</feature>
<dbReference type="RefSeq" id="XP_006695214.1">
    <property type="nucleotide sequence ID" value="XM_006695151.1"/>
</dbReference>
<dbReference type="OMA" id="THANHLG"/>
<dbReference type="EMBL" id="GL988044">
    <property type="protein sequence ID" value="EGS19392.1"/>
    <property type="molecule type" value="Genomic_DNA"/>
</dbReference>
<reference evidence="2 3" key="1">
    <citation type="journal article" date="2011" name="Cell">
        <title>Insight into structure and assembly of the nuclear pore complex by utilizing the genome of a eukaryotic thermophile.</title>
        <authorList>
            <person name="Amlacher S."/>
            <person name="Sarges P."/>
            <person name="Flemming D."/>
            <person name="van Noort V."/>
            <person name="Kunze R."/>
            <person name="Devos D.P."/>
            <person name="Arumugam M."/>
            <person name="Bork P."/>
            <person name="Hurt E."/>
        </authorList>
    </citation>
    <scope>NUCLEOTIDE SEQUENCE [LARGE SCALE GENOMIC DNA]</scope>
    <source>
        <strain evidence="3">DSM 1495 / CBS 144.50 / IMI 039719</strain>
    </source>
</reference>
<dbReference type="GeneID" id="18258889"/>
<dbReference type="HOGENOM" id="CLU_019843_2_0_1"/>
<dbReference type="AlphaFoldDB" id="G0SB12"/>
<evidence type="ECO:0000313" key="2">
    <source>
        <dbReference type="EMBL" id="EGS19392.1"/>
    </source>
</evidence>
<dbReference type="OrthoDB" id="5210591at2759"/>
<dbReference type="KEGG" id="cthr:CTHT_0048510"/>
<proteinExistence type="predicted"/>